<keyword evidence="2" id="KW-0732">Signal</keyword>
<feature type="compositionally biased region" description="Polar residues" evidence="1">
    <location>
        <begin position="59"/>
        <end position="80"/>
    </location>
</feature>
<protein>
    <submittedName>
        <fullName evidence="3">Uncharacterized protein</fullName>
    </submittedName>
</protein>
<reference evidence="3" key="1">
    <citation type="journal article" date="2020" name="mSystems">
        <title>Genome- and Community-Level Interaction Insights into Carbon Utilization and Element Cycling Functions of Hydrothermarchaeota in Hydrothermal Sediment.</title>
        <authorList>
            <person name="Zhou Z."/>
            <person name="Liu Y."/>
            <person name="Xu W."/>
            <person name="Pan J."/>
            <person name="Luo Z.H."/>
            <person name="Li M."/>
        </authorList>
    </citation>
    <scope>NUCLEOTIDE SEQUENCE [LARGE SCALE GENOMIC DNA]</scope>
    <source>
        <strain evidence="3">SpSt-402</strain>
    </source>
</reference>
<organism evidence="3">
    <name type="scientific">Oscillatoriales cyanobacterium SpSt-402</name>
    <dbReference type="NCBI Taxonomy" id="2282168"/>
    <lineage>
        <taxon>Bacteria</taxon>
        <taxon>Bacillati</taxon>
        <taxon>Cyanobacteriota</taxon>
        <taxon>Cyanophyceae</taxon>
        <taxon>Oscillatoriophycideae</taxon>
        <taxon>Oscillatoriales</taxon>
    </lineage>
</organism>
<sequence>MKRVLAAVTSTLILSTLVAPGAKAIRPELLPQRVHPTFSTEAALNQETTQAPKMEKEQSSMQTQKPLQEVQKSTGSNELTFEQLEKAYKDKYGS</sequence>
<evidence type="ECO:0000313" key="3">
    <source>
        <dbReference type="EMBL" id="HGW95273.1"/>
    </source>
</evidence>
<name>A0A832H5L2_9CYAN</name>
<gene>
    <name evidence="3" type="ORF">ENR47_13505</name>
</gene>
<evidence type="ECO:0000256" key="1">
    <source>
        <dbReference type="SAM" id="MobiDB-lite"/>
    </source>
</evidence>
<evidence type="ECO:0000256" key="2">
    <source>
        <dbReference type="SAM" id="SignalP"/>
    </source>
</evidence>
<feature type="chain" id="PRO_5033058602" evidence="2">
    <location>
        <begin position="25"/>
        <end position="94"/>
    </location>
</feature>
<feature type="signal peptide" evidence="2">
    <location>
        <begin position="1"/>
        <end position="24"/>
    </location>
</feature>
<dbReference type="AlphaFoldDB" id="A0A832H5L2"/>
<comment type="caution">
    <text evidence="3">The sequence shown here is derived from an EMBL/GenBank/DDBJ whole genome shotgun (WGS) entry which is preliminary data.</text>
</comment>
<feature type="region of interest" description="Disordered" evidence="1">
    <location>
        <begin position="44"/>
        <end position="82"/>
    </location>
</feature>
<proteinExistence type="predicted"/>
<accession>A0A832H5L2</accession>
<dbReference type="EMBL" id="DSRD01000838">
    <property type="protein sequence ID" value="HGW95273.1"/>
    <property type="molecule type" value="Genomic_DNA"/>
</dbReference>